<protein>
    <recommendedName>
        <fullName evidence="3">DUF4303 domain-containing protein</fullName>
    </recommendedName>
</protein>
<evidence type="ECO:0008006" key="3">
    <source>
        <dbReference type="Google" id="ProtNLM"/>
    </source>
</evidence>
<keyword evidence="2" id="KW-1185">Reference proteome</keyword>
<reference evidence="1 2" key="1">
    <citation type="submission" date="2024-11" db="EMBL/GenBank/DDBJ databases">
        <title>The Natural Products Discovery Center: Release of the First 8490 Sequenced Strains for Exploring Actinobacteria Biosynthetic Diversity.</title>
        <authorList>
            <person name="Kalkreuter E."/>
            <person name="Kautsar S.A."/>
            <person name="Yang D."/>
            <person name="Bader C.D."/>
            <person name="Teijaro C.N."/>
            <person name="Fluegel L."/>
            <person name="Davis C.M."/>
            <person name="Simpson J.R."/>
            <person name="Lauterbach L."/>
            <person name="Steele A.D."/>
            <person name="Gui C."/>
            <person name="Meng S."/>
            <person name="Li G."/>
            <person name="Viehrig K."/>
            <person name="Ye F."/>
            <person name="Su P."/>
            <person name="Kiefer A.F."/>
            <person name="Nichols A."/>
            <person name="Cepeda A.J."/>
            <person name="Yan W."/>
            <person name="Fan B."/>
            <person name="Jiang Y."/>
            <person name="Adhikari A."/>
            <person name="Zheng C.-J."/>
            <person name="Schuster L."/>
            <person name="Cowan T.M."/>
            <person name="Smanski M.J."/>
            <person name="Chevrette M.G."/>
            <person name="De Carvalho L.P.S."/>
            <person name="Shen B."/>
        </authorList>
    </citation>
    <scope>NUCLEOTIDE SEQUENCE [LARGE SCALE GENOMIC DNA]</scope>
    <source>
        <strain evidence="1 2">NPDC078403</strain>
    </source>
</reference>
<evidence type="ECO:0000313" key="1">
    <source>
        <dbReference type="EMBL" id="MFK3866418.1"/>
    </source>
</evidence>
<proteinExistence type="predicted"/>
<dbReference type="EMBL" id="JBJDOT010000046">
    <property type="protein sequence ID" value="MFK3866418.1"/>
    <property type="molecule type" value="Genomic_DNA"/>
</dbReference>
<gene>
    <name evidence="1" type="ORF">ACI2JU_21465</name>
</gene>
<name>A0ABW8L304_9GAMM</name>
<sequence>MDEPKKKLKQHLETYTPTCIAIFKRFISKYEITMKNETGRVECICEVFDEHKLALTFITCTDMANHSQVLEDCDEAFMAKHEFISREYHAQYMAYLKQYIAKNDIDEDECDAYDSISEPIIIEWLSQCWLMANNDNNSDYNLFYFIHRYPNEPTINLVNQEKLSLYELNSDR</sequence>
<dbReference type="RefSeq" id="WP_182768378.1">
    <property type="nucleotide sequence ID" value="NZ_JBJDOT010000046.1"/>
</dbReference>
<evidence type="ECO:0000313" key="2">
    <source>
        <dbReference type="Proteomes" id="UP001620262"/>
    </source>
</evidence>
<accession>A0ABW8L304</accession>
<dbReference type="Proteomes" id="UP001620262">
    <property type="component" value="Unassembled WGS sequence"/>
</dbReference>
<organism evidence="1 2">
    <name type="scientific">Pseudoalteromonas rhizosphaerae</name>
    <dbReference type="NCBI Taxonomy" id="2518973"/>
    <lineage>
        <taxon>Bacteria</taxon>
        <taxon>Pseudomonadati</taxon>
        <taxon>Pseudomonadota</taxon>
        <taxon>Gammaproteobacteria</taxon>
        <taxon>Alteromonadales</taxon>
        <taxon>Pseudoalteromonadaceae</taxon>
        <taxon>Pseudoalteromonas</taxon>
    </lineage>
</organism>
<comment type="caution">
    <text evidence="1">The sequence shown here is derived from an EMBL/GenBank/DDBJ whole genome shotgun (WGS) entry which is preliminary data.</text>
</comment>